<sequence length="410" mass="48864">MKFILVILMSFFLTYNMNLLYASDSKVTENLELSMQLTFQEFHKLDYEELLNLANTNLTNRKDIIDYLEYTSKAKHQEGKQIDGIKITKFSENFILNLAYYLKDEPIPYIEGTTRNLLLEIPLYLKIIPSKILKKIKSVKIIPDQKLIIEIYKEHQKSKILNQDDFWSYIYNKRYDLFLNKHNSREHAFEIYRIYYHLPVVRFFENKIGLIELLNENFPNLEFLYIEHENITLIHNLISGFSLPNIEKKIIQYISNDPLDRYPMLGYYAYVLDLNNKSFLGKLENFQELKDIKLINLPSNVYLNFLQNLNKVEVIDIEGGFIRLKHLRKLKSIRNISLKSHRIDPSESSPIFFSKQCLVKYEFVTFLNKFYKGKISWDKIIDYSLLESDYNTFRNGNYQLDDPTCKCSIQ</sequence>
<dbReference type="Proteomes" id="UP000184731">
    <property type="component" value="Chromosome"/>
</dbReference>
<gene>
    <name evidence="1" type="ORF">AXG55_00715</name>
</gene>
<keyword evidence="2" id="KW-1185">Reference proteome</keyword>
<proteinExistence type="predicted"/>
<protein>
    <submittedName>
        <fullName evidence="1">Uncharacterized protein</fullName>
    </submittedName>
</protein>
<dbReference type="KEGG" id="saqi:AXG55_00715"/>
<evidence type="ECO:0000313" key="2">
    <source>
        <dbReference type="Proteomes" id="UP000184731"/>
    </source>
</evidence>
<evidence type="ECO:0000313" key="1">
    <source>
        <dbReference type="EMBL" id="APJ02532.1"/>
    </source>
</evidence>
<dbReference type="EMBL" id="CP017834">
    <property type="protein sequence ID" value="APJ02532.1"/>
    <property type="molecule type" value="Genomic_DNA"/>
</dbReference>
<reference evidence="1 2" key="1">
    <citation type="submission" date="2016-10" db="EMBL/GenBank/DDBJ databases">
        <title>Silvanigrella aquatica sp. nov., isolated from a freshwater lake located in the Black Forest, Germany, description of Silvanigrellaceae fam. nov., Silvanigrellales ord. nov., reclassification of the order Bdellovibrionales in the class Oligoflexia, reclassification of the families Bacteriovoracaceae and Halobacteriovoraceae in the new order Bacteriovoracales ord. nov., and reclassification of the family Pseudobacteriovoracaceae in the order Oligoflexiales.</title>
        <authorList>
            <person name="Hahn M.W."/>
            <person name="Schmidt J."/>
            <person name="Koll U."/>
            <person name="Rohde M."/>
            <person name="Verbag S."/>
            <person name="Pitt A."/>
            <person name="Nakai R."/>
            <person name="Naganuma T."/>
            <person name="Lang E."/>
        </authorList>
    </citation>
    <scope>NUCLEOTIDE SEQUENCE [LARGE SCALE GENOMIC DNA]</scope>
    <source>
        <strain evidence="1 2">MWH-Nonnen-W8red</strain>
    </source>
</reference>
<name>A0A1L4CX57_9BACT</name>
<dbReference type="AlphaFoldDB" id="A0A1L4CX57"/>
<dbReference type="RefSeq" id="WP_148696240.1">
    <property type="nucleotide sequence ID" value="NZ_CP017834.1"/>
</dbReference>
<accession>A0A1L4CX57</accession>
<organism evidence="1 2">
    <name type="scientific">Silvanigrella aquatica</name>
    <dbReference type="NCBI Taxonomy" id="1915309"/>
    <lineage>
        <taxon>Bacteria</taxon>
        <taxon>Pseudomonadati</taxon>
        <taxon>Bdellovibrionota</taxon>
        <taxon>Oligoflexia</taxon>
        <taxon>Silvanigrellales</taxon>
        <taxon>Silvanigrellaceae</taxon>
        <taxon>Silvanigrella</taxon>
    </lineage>
</organism>